<protein>
    <submittedName>
        <fullName evidence="1">Uncharacterized protein</fullName>
    </submittedName>
</protein>
<sequence length="89" mass="10143">MRAPARFKNDQSRRLRGHELHKLLTTQLFAKHHLARTRSSMNLENVLCQINAYHCILHLPSFRAVVSSNDHSGTLRCRAGRTATTPSHT</sequence>
<organism evidence="1 2">
    <name type="scientific">Acetobacter pasteurianus NBRC 3278</name>
    <dbReference type="NCBI Taxonomy" id="1226660"/>
    <lineage>
        <taxon>Bacteria</taxon>
        <taxon>Pseudomonadati</taxon>
        <taxon>Pseudomonadota</taxon>
        <taxon>Alphaproteobacteria</taxon>
        <taxon>Acetobacterales</taxon>
        <taxon>Acetobacteraceae</taxon>
        <taxon>Acetobacter</taxon>
    </lineage>
</organism>
<dbReference type="AlphaFoldDB" id="A0A401X9T4"/>
<dbReference type="EMBL" id="BDEV01000305">
    <property type="protein sequence ID" value="GCD64498.1"/>
    <property type="molecule type" value="Genomic_DNA"/>
</dbReference>
<gene>
    <name evidence="1" type="ORF">NBRC3278_3591</name>
</gene>
<reference evidence="1 2" key="1">
    <citation type="submission" date="2016-06" db="EMBL/GenBank/DDBJ databases">
        <title>Acetobacter pasteurianus NBRC 3278 whole genome sequencing project.</title>
        <authorList>
            <person name="Matsutani M."/>
            <person name="Shiwa Y."/>
            <person name="Okamoto-Kainuma A."/>
            <person name="Ishikawa M."/>
            <person name="Koizumi Y."/>
            <person name="Yoshikawa H."/>
            <person name="Yakushi T."/>
            <person name="Matsushita K."/>
        </authorList>
    </citation>
    <scope>NUCLEOTIDE SEQUENCE [LARGE SCALE GENOMIC DNA]</scope>
    <source>
        <strain evidence="1 2">NBRC 3278</strain>
    </source>
</reference>
<evidence type="ECO:0000313" key="1">
    <source>
        <dbReference type="EMBL" id="GCD64498.1"/>
    </source>
</evidence>
<name>A0A401X9T4_ACEPA</name>
<evidence type="ECO:0000313" key="2">
    <source>
        <dbReference type="Proteomes" id="UP000287385"/>
    </source>
</evidence>
<comment type="caution">
    <text evidence="1">The sequence shown here is derived from an EMBL/GenBank/DDBJ whole genome shotgun (WGS) entry which is preliminary data.</text>
</comment>
<keyword evidence="2" id="KW-1185">Reference proteome</keyword>
<proteinExistence type="predicted"/>
<dbReference type="Proteomes" id="UP000287385">
    <property type="component" value="Unassembled WGS sequence"/>
</dbReference>
<accession>A0A401X9T4</accession>